<comment type="caution">
    <text evidence="1">The sequence shown here is derived from an EMBL/GenBank/DDBJ whole genome shotgun (WGS) entry which is preliminary data.</text>
</comment>
<sequence>MATAGQPKASTNEHPTNKRFNVAFQNLHLTFLPKTDVI</sequence>
<proteinExistence type="predicted"/>
<dbReference type="Proteomes" id="UP000029224">
    <property type="component" value="Unassembled WGS sequence"/>
</dbReference>
<accession>A0A090TUH7</accession>
<reference evidence="1 2" key="2">
    <citation type="submission" date="2014-09" db="EMBL/GenBank/DDBJ databases">
        <authorList>
            <consortium name="NBRP consortium"/>
            <person name="Sawabe T."/>
            <person name="Meirelles P."/>
            <person name="Nakanishi M."/>
            <person name="Sayaka M."/>
            <person name="Hattori M."/>
            <person name="Ohkuma M."/>
        </authorList>
    </citation>
    <scope>NUCLEOTIDE SEQUENCE [LARGE SCALE GENOMIC DNA]</scope>
    <source>
        <strain evidence="1 2">JCM 19240</strain>
    </source>
</reference>
<organism evidence="1 2">
    <name type="scientific">Vibrio maritimus</name>
    <dbReference type="NCBI Taxonomy" id="990268"/>
    <lineage>
        <taxon>Bacteria</taxon>
        <taxon>Pseudomonadati</taxon>
        <taxon>Pseudomonadota</taxon>
        <taxon>Gammaproteobacteria</taxon>
        <taxon>Vibrionales</taxon>
        <taxon>Vibrionaceae</taxon>
        <taxon>Vibrio</taxon>
    </lineage>
</organism>
<evidence type="ECO:0000313" key="2">
    <source>
        <dbReference type="Proteomes" id="UP000029224"/>
    </source>
</evidence>
<dbReference type="AlphaFoldDB" id="A0A090TUH7"/>
<gene>
    <name evidence="1" type="ORF">JCM19240_4197</name>
</gene>
<keyword evidence="2" id="KW-1185">Reference proteome</keyword>
<protein>
    <submittedName>
        <fullName evidence="1">Uncharacterized protein</fullName>
    </submittedName>
</protein>
<evidence type="ECO:0000313" key="1">
    <source>
        <dbReference type="EMBL" id="GAL34647.1"/>
    </source>
</evidence>
<reference evidence="1 2" key="1">
    <citation type="submission" date="2014-09" db="EMBL/GenBank/DDBJ databases">
        <title>Vibrio maritimus JCM 19240. (C210) whole genome shotgun sequence.</title>
        <authorList>
            <person name="Sawabe T."/>
            <person name="Meirelles P."/>
            <person name="Nakanishi M."/>
            <person name="Sayaka M."/>
            <person name="Hattori M."/>
            <person name="Ohkuma M."/>
        </authorList>
    </citation>
    <scope>NUCLEOTIDE SEQUENCE [LARGE SCALE GENOMIC DNA]</scope>
    <source>
        <strain evidence="1 2">JCM 19240</strain>
    </source>
</reference>
<dbReference type="EMBL" id="BBMT01000005">
    <property type="protein sequence ID" value="GAL34647.1"/>
    <property type="molecule type" value="Genomic_DNA"/>
</dbReference>
<name>A0A090TUH7_9VIBR</name>